<dbReference type="Pfam" id="PF01547">
    <property type="entry name" value="SBP_bac_1"/>
    <property type="match status" value="1"/>
</dbReference>
<keyword evidence="2" id="KW-1185">Reference proteome</keyword>
<proteinExistence type="predicted"/>
<dbReference type="Proteomes" id="UP000204221">
    <property type="component" value="Chromosome"/>
</dbReference>
<dbReference type="InterPro" id="IPR006059">
    <property type="entry name" value="SBP"/>
</dbReference>
<dbReference type="InterPro" id="IPR006311">
    <property type="entry name" value="TAT_signal"/>
</dbReference>
<gene>
    <name evidence="1" type="primary">cycB2</name>
    <name evidence="1" type="ORF">AHOG_03715</name>
</gene>
<sequence length="439" mass="48070">MTGPAVSRRGLLTGVLGLGALGALSGCSARTFFGGPEATMRYWNLYAGGDGVIMQEMLDGYRAAHPDVSLEDVTLEWGEPYYTKLAMAGAGQRAPDVSALHLARLGGYAPAGLLDPFDDELLAEVGIREEDFPPELWRRSQHDGRMFAIPFDTHPFVLYYNLDVCREIGLLDANDELRPPEGPAAVIEAFTAAREVTGSHGLAVETVGANCITPWRLWYTLYRQLDGELLTPDLQASAVDDDKALEALDFMRQITESGGAAREMDINGSVAIFGNGQAGFHMNGEWELTTFRTTGVPFSMARFPKVFDTDVAQADSHVFVLPHQSDRSDREHQRQIYEFIAYMLRESAAWGASGHIPAYQPVATSQEFLSMRPQALYSSVAQDVQLDPPVWFGGSASLLWIEFGSAFSSVLTGRATPREGLDGAKRALQRLLDTPDPTR</sequence>
<evidence type="ECO:0000313" key="1">
    <source>
        <dbReference type="EMBL" id="ASO18399.1"/>
    </source>
</evidence>
<dbReference type="KEGG" id="ahg:AHOG_03715"/>
<accession>A0A221VXW6</accession>
<dbReference type="PANTHER" id="PTHR43649">
    <property type="entry name" value="ARABINOSE-BINDING PROTEIN-RELATED"/>
    <property type="match status" value="1"/>
</dbReference>
<protein>
    <submittedName>
        <fullName evidence="1">Cyclodextrin-binding protein</fullName>
    </submittedName>
</protein>
<dbReference type="Gene3D" id="3.40.190.10">
    <property type="entry name" value="Periplasmic binding protein-like II"/>
    <property type="match status" value="1"/>
</dbReference>
<dbReference type="EMBL" id="CP022521">
    <property type="protein sequence ID" value="ASO18399.1"/>
    <property type="molecule type" value="Genomic_DNA"/>
</dbReference>
<evidence type="ECO:0000313" key="2">
    <source>
        <dbReference type="Proteomes" id="UP000204221"/>
    </source>
</evidence>
<dbReference type="SUPFAM" id="SSF53850">
    <property type="entry name" value="Periplasmic binding protein-like II"/>
    <property type="match status" value="1"/>
</dbReference>
<reference evidence="1 2" key="1">
    <citation type="submission" date="2017-07" db="EMBL/GenBank/DDBJ databases">
        <title>Complete genome sequence of Actinoalloteichus hoggarensis DSM 45943, type strain of Actinoalloteichus hoggarensis.</title>
        <authorList>
            <person name="Ruckert C."/>
            <person name="Nouioui I."/>
            <person name="Willmese J."/>
            <person name="van Wezel G."/>
            <person name="Klenk H.-P."/>
            <person name="Kalinowski J."/>
            <person name="Zotchev S.B."/>
        </authorList>
    </citation>
    <scope>NUCLEOTIDE SEQUENCE [LARGE SCALE GENOMIC DNA]</scope>
    <source>
        <strain evidence="1 2">DSM 45943</strain>
    </source>
</reference>
<name>A0A221VXW6_9PSEU</name>
<dbReference type="PROSITE" id="PS51318">
    <property type="entry name" value="TAT"/>
    <property type="match status" value="1"/>
</dbReference>
<dbReference type="PANTHER" id="PTHR43649:SF14">
    <property type="entry name" value="BLR3389 PROTEIN"/>
    <property type="match status" value="1"/>
</dbReference>
<organism evidence="1 2">
    <name type="scientific">Actinoalloteichus hoggarensis</name>
    <dbReference type="NCBI Taxonomy" id="1470176"/>
    <lineage>
        <taxon>Bacteria</taxon>
        <taxon>Bacillati</taxon>
        <taxon>Actinomycetota</taxon>
        <taxon>Actinomycetes</taxon>
        <taxon>Pseudonocardiales</taxon>
        <taxon>Pseudonocardiaceae</taxon>
        <taxon>Actinoalloteichus</taxon>
    </lineage>
</organism>
<dbReference type="RefSeq" id="WP_245856546.1">
    <property type="nucleotide sequence ID" value="NZ_CP022521.1"/>
</dbReference>
<dbReference type="InterPro" id="IPR050490">
    <property type="entry name" value="Bact_solute-bd_prot1"/>
</dbReference>
<dbReference type="AlphaFoldDB" id="A0A221VXW6"/>